<dbReference type="AlphaFoldDB" id="A0A7J9B1L7"/>
<evidence type="ECO:0000313" key="2">
    <source>
        <dbReference type="Proteomes" id="UP000593574"/>
    </source>
</evidence>
<name>A0A7J9B1L7_9ROSI</name>
<dbReference type="Proteomes" id="UP000593574">
    <property type="component" value="Unassembled WGS sequence"/>
</dbReference>
<dbReference type="EMBL" id="JABEZV010442962">
    <property type="protein sequence ID" value="MBA0730170.1"/>
    <property type="molecule type" value="Genomic_DNA"/>
</dbReference>
<sequence length="32" mass="3891">MHVFFKNYSPLKKIVATPRRDDISEENWIELL</sequence>
<organism evidence="1 2">
    <name type="scientific">Gossypium laxum</name>
    <dbReference type="NCBI Taxonomy" id="34288"/>
    <lineage>
        <taxon>Eukaryota</taxon>
        <taxon>Viridiplantae</taxon>
        <taxon>Streptophyta</taxon>
        <taxon>Embryophyta</taxon>
        <taxon>Tracheophyta</taxon>
        <taxon>Spermatophyta</taxon>
        <taxon>Magnoliopsida</taxon>
        <taxon>eudicotyledons</taxon>
        <taxon>Gunneridae</taxon>
        <taxon>Pentapetalae</taxon>
        <taxon>rosids</taxon>
        <taxon>malvids</taxon>
        <taxon>Malvales</taxon>
        <taxon>Malvaceae</taxon>
        <taxon>Malvoideae</taxon>
        <taxon>Gossypium</taxon>
    </lineage>
</organism>
<gene>
    <name evidence="1" type="ORF">Golax_020295</name>
</gene>
<protein>
    <submittedName>
        <fullName evidence="1">Uncharacterized protein</fullName>
    </submittedName>
</protein>
<keyword evidence="2" id="KW-1185">Reference proteome</keyword>
<comment type="caution">
    <text evidence="1">The sequence shown here is derived from an EMBL/GenBank/DDBJ whole genome shotgun (WGS) entry which is preliminary data.</text>
</comment>
<accession>A0A7J9B1L7</accession>
<evidence type="ECO:0000313" key="1">
    <source>
        <dbReference type="EMBL" id="MBA0730170.1"/>
    </source>
</evidence>
<proteinExistence type="predicted"/>
<reference evidence="1 2" key="1">
    <citation type="journal article" date="2019" name="Genome Biol. Evol.">
        <title>Insights into the evolution of the New World diploid cottons (Gossypium, subgenus Houzingenia) based on genome sequencing.</title>
        <authorList>
            <person name="Grover C.E."/>
            <person name="Arick M.A. 2nd"/>
            <person name="Thrash A."/>
            <person name="Conover J.L."/>
            <person name="Sanders W.S."/>
            <person name="Peterson D.G."/>
            <person name="Frelichowski J.E."/>
            <person name="Scheffler J.A."/>
            <person name="Scheffler B.E."/>
            <person name="Wendel J.F."/>
        </authorList>
    </citation>
    <scope>NUCLEOTIDE SEQUENCE [LARGE SCALE GENOMIC DNA]</scope>
    <source>
        <strain evidence="1">4</strain>
        <tissue evidence="1">Leaf</tissue>
    </source>
</reference>